<proteinExistence type="predicted"/>
<reference evidence="3 4" key="1">
    <citation type="submission" date="2017-12" db="EMBL/GenBank/DDBJ databases">
        <authorList>
            <person name="Paulsen S."/>
            <person name="Gram L.K."/>
        </authorList>
    </citation>
    <scope>NUCLEOTIDE SEQUENCE [LARGE SCALE GENOMIC DNA]</scope>
    <source>
        <strain evidence="3 4">S2897</strain>
    </source>
</reference>
<evidence type="ECO:0000259" key="2">
    <source>
        <dbReference type="PROSITE" id="PS50405"/>
    </source>
</evidence>
<dbReference type="Pfam" id="PF00043">
    <property type="entry name" value="GST_C"/>
    <property type="match status" value="1"/>
</dbReference>
<dbReference type="Proteomes" id="UP000305874">
    <property type="component" value="Unassembled WGS sequence"/>
</dbReference>
<reference evidence="4" key="2">
    <citation type="submission" date="2019-06" db="EMBL/GenBank/DDBJ databases">
        <title>Co-occurence of chitin degradation, pigmentation and bioactivity in marine Pseudoalteromonas.</title>
        <authorList>
            <person name="Sonnenschein E.C."/>
            <person name="Bech P.K."/>
        </authorList>
    </citation>
    <scope>NUCLEOTIDE SEQUENCE [LARGE SCALE GENOMIC DNA]</scope>
    <source>
        <strain evidence="4">S2897</strain>
    </source>
</reference>
<dbReference type="AlphaFoldDB" id="A0A5S3Z738"/>
<dbReference type="InterPro" id="IPR040079">
    <property type="entry name" value="Glutathione_S-Trfase"/>
</dbReference>
<feature type="domain" description="GST N-terminal" evidence="1">
    <location>
        <begin position="10"/>
        <end position="92"/>
    </location>
</feature>
<dbReference type="InterPro" id="IPR004046">
    <property type="entry name" value="GST_C"/>
</dbReference>
<sequence>MSRIGIRTVNKVHIIGLPFSTYTRSVQLFCELIGVNYTLAMSHADKAIEMHDKHHRKLHPMAKIPILIDGDTHLCETTAILHYLNDSYASGEFLKLDPIGRAHQLERMSLLSHYVNNALIRDYALELALPKGKGGEVRVQWMMENKSAALDAVKIVETWLAENQFLAGSTWSLVDMMALPSLYYVSLLPRELALLTPHSPLHQYLNNVRKHSGAKKVLQPANINASDSQSAKLASQG</sequence>
<dbReference type="PROSITE" id="PS50404">
    <property type="entry name" value="GST_NTER"/>
    <property type="match status" value="1"/>
</dbReference>
<dbReference type="SFLD" id="SFLDS00019">
    <property type="entry name" value="Glutathione_Transferase_(cytos"/>
    <property type="match status" value="1"/>
</dbReference>
<name>A0A5S3Z738_9GAMM</name>
<feature type="domain" description="GST C-terminal" evidence="2">
    <location>
        <begin position="97"/>
        <end position="230"/>
    </location>
</feature>
<dbReference type="SUPFAM" id="SSF52833">
    <property type="entry name" value="Thioredoxin-like"/>
    <property type="match status" value="1"/>
</dbReference>
<evidence type="ECO:0000259" key="1">
    <source>
        <dbReference type="PROSITE" id="PS50404"/>
    </source>
</evidence>
<evidence type="ECO:0000313" key="3">
    <source>
        <dbReference type="EMBL" id="TMP87841.1"/>
    </source>
</evidence>
<dbReference type="InterPro" id="IPR036282">
    <property type="entry name" value="Glutathione-S-Trfase_C_sf"/>
</dbReference>
<organism evidence="3 4">
    <name type="scientific">Pseudoalteromonas ruthenica</name>
    <dbReference type="NCBI Taxonomy" id="151081"/>
    <lineage>
        <taxon>Bacteria</taxon>
        <taxon>Pseudomonadati</taxon>
        <taxon>Pseudomonadota</taxon>
        <taxon>Gammaproteobacteria</taxon>
        <taxon>Alteromonadales</taxon>
        <taxon>Pseudoalteromonadaceae</taxon>
        <taxon>Pseudoalteromonas</taxon>
    </lineage>
</organism>
<dbReference type="CDD" id="cd00299">
    <property type="entry name" value="GST_C_family"/>
    <property type="match status" value="1"/>
</dbReference>
<dbReference type="Gene3D" id="1.20.1050.10">
    <property type="match status" value="1"/>
</dbReference>
<dbReference type="Gene3D" id="3.40.30.10">
    <property type="entry name" value="Glutaredoxin"/>
    <property type="match status" value="1"/>
</dbReference>
<dbReference type="Pfam" id="PF13417">
    <property type="entry name" value="GST_N_3"/>
    <property type="match status" value="1"/>
</dbReference>
<dbReference type="InterPro" id="IPR004045">
    <property type="entry name" value="Glutathione_S-Trfase_N"/>
</dbReference>
<gene>
    <name evidence="3" type="ORF">CWC05_06000</name>
</gene>
<dbReference type="CDD" id="cd00570">
    <property type="entry name" value="GST_N_family"/>
    <property type="match status" value="1"/>
</dbReference>
<dbReference type="InterPro" id="IPR010987">
    <property type="entry name" value="Glutathione-S-Trfase_C-like"/>
</dbReference>
<comment type="caution">
    <text evidence="3">The sequence shown here is derived from an EMBL/GenBank/DDBJ whole genome shotgun (WGS) entry which is preliminary data.</text>
</comment>
<evidence type="ECO:0008006" key="5">
    <source>
        <dbReference type="Google" id="ProtNLM"/>
    </source>
</evidence>
<accession>A0A5S3Z738</accession>
<dbReference type="PANTHER" id="PTHR44051:SF8">
    <property type="entry name" value="GLUTATHIONE S-TRANSFERASE GSTA"/>
    <property type="match status" value="1"/>
</dbReference>
<dbReference type="PANTHER" id="PTHR44051">
    <property type="entry name" value="GLUTATHIONE S-TRANSFERASE-RELATED"/>
    <property type="match status" value="1"/>
</dbReference>
<dbReference type="SUPFAM" id="SSF47616">
    <property type="entry name" value="GST C-terminal domain-like"/>
    <property type="match status" value="1"/>
</dbReference>
<evidence type="ECO:0000313" key="4">
    <source>
        <dbReference type="Proteomes" id="UP000305874"/>
    </source>
</evidence>
<dbReference type="PROSITE" id="PS50405">
    <property type="entry name" value="GST_CTER"/>
    <property type="match status" value="1"/>
</dbReference>
<dbReference type="EMBL" id="PNCG01000004">
    <property type="protein sequence ID" value="TMP87841.1"/>
    <property type="molecule type" value="Genomic_DNA"/>
</dbReference>
<protein>
    <recommendedName>
        <fullName evidence="5">Glutathione S-transferase</fullName>
    </recommendedName>
</protein>
<dbReference type="InterPro" id="IPR036249">
    <property type="entry name" value="Thioredoxin-like_sf"/>
</dbReference>